<accession>A0A6M1T500</accession>
<dbReference type="PROSITE" id="PS51257">
    <property type="entry name" value="PROKAR_LIPOPROTEIN"/>
    <property type="match status" value="1"/>
</dbReference>
<proteinExistence type="predicted"/>
<dbReference type="AlphaFoldDB" id="A0A6M1T500"/>
<dbReference type="Pfam" id="PF14125">
    <property type="entry name" value="DUF4292"/>
    <property type="match status" value="1"/>
</dbReference>
<evidence type="ECO:0000313" key="1">
    <source>
        <dbReference type="EMBL" id="NGP89149.1"/>
    </source>
</evidence>
<dbReference type="InterPro" id="IPR025634">
    <property type="entry name" value="DUF4292"/>
</dbReference>
<organism evidence="1 2">
    <name type="scientific">Fodinibius halophilus</name>
    <dbReference type="NCBI Taxonomy" id="1736908"/>
    <lineage>
        <taxon>Bacteria</taxon>
        <taxon>Pseudomonadati</taxon>
        <taxon>Balneolota</taxon>
        <taxon>Balneolia</taxon>
        <taxon>Balneolales</taxon>
        <taxon>Balneolaceae</taxon>
        <taxon>Fodinibius</taxon>
    </lineage>
</organism>
<comment type="caution">
    <text evidence="1">The sequence shown here is derived from an EMBL/GenBank/DDBJ whole genome shotgun (WGS) entry which is preliminary data.</text>
</comment>
<gene>
    <name evidence="1" type="ORF">G3569_12380</name>
</gene>
<sequence>MNNRLQLILFLLLLVGLVSCTSTQKLSTKGYKQTSVKPSEIIAQLPDYRSTLNALKGKGRAIVSEPGNTDRVTVTFMSTRTKSLVKVRNGIGIKGGELLTDGDTLVVYNKVDKYVRKIPVRGGKLKRINKLASLNILQLINYPISPGDVTGISENKTLYKLSLSSGTSVYIDKENHTIRQIKQPDDTKLPYSKIRYEAYGTIDGFTLPRRISIFGAEKKSKIALQLTSLDLNPDWGNLYINYPDDIPVYHR</sequence>
<protein>
    <submittedName>
        <fullName evidence="1">DUF4292 domain-containing protein</fullName>
    </submittedName>
</protein>
<evidence type="ECO:0000313" key="2">
    <source>
        <dbReference type="Proteomes" id="UP000479132"/>
    </source>
</evidence>
<keyword evidence="2" id="KW-1185">Reference proteome</keyword>
<dbReference type="RefSeq" id="WP_205720185.1">
    <property type="nucleotide sequence ID" value="NZ_JAALLS010000016.1"/>
</dbReference>
<dbReference type="EMBL" id="JAALLS010000016">
    <property type="protein sequence ID" value="NGP89149.1"/>
    <property type="molecule type" value="Genomic_DNA"/>
</dbReference>
<reference evidence="1 2" key="1">
    <citation type="submission" date="2020-02" db="EMBL/GenBank/DDBJ databases">
        <title>Aliifodinibius halophilus 2W32, complete genome.</title>
        <authorList>
            <person name="Li Y."/>
            <person name="Wu S."/>
        </authorList>
    </citation>
    <scope>NUCLEOTIDE SEQUENCE [LARGE SCALE GENOMIC DNA]</scope>
    <source>
        <strain evidence="1 2">2W32</strain>
    </source>
</reference>
<dbReference type="Proteomes" id="UP000479132">
    <property type="component" value="Unassembled WGS sequence"/>
</dbReference>
<name>A0A6M1T500_9BACT</name>